<dbReference type="GO" id="GO:0016747">
    <property type="term" value="F:acyltransferase activity, transferring groups other than amino-acyl groups"/>
    <property type="evidence" value="ECO:0007669"/>
    <property type="project" value="InterPro"/>
</dbReference>
<dbReference type="RefSeq" id="WP_048309018.1">
    <property type="nucleotide sequence ID" value="NZ_CP119526.1"/>
</dbReference>
<dbReference type="SUPFAM" id="SSF55729">
    <property type="entry name" value="Acyl-CoA N-acyltransferases (Nat)"/>
    <property type="match status" value="1"/>
</dbReference>
<dbReference type="InterPro" id="IPR000182">
    <property type="entry name" value="GNAT_dom"/>
</dbReference>
<feature type="domain" description="N-acetyltransferase" evidence="1">
    <location>
        <begin position="3"/>
        <end position="149"/>
    </location>
</feature>
<dbReference type="STRING" id="157733.AB986_00945"/>
<organism evidence="2 3">
    <name type="scientific">Guptibacillus hwajinpoensis</name>
    <dbReference type="NCBI Taxonomy" id="208199"/>
    <lineage>
        <taxon>Bacteria</taxon>
        <taxon>Bacillati</taxon>
        <taxon>Bacillota</taxon>
        <taxon>Bacilli</taxon>
        <taxon>Bacillales</taxon>
        <taxon>Guptibacillaceae</taxon>
        <taxon>Guptibacillus</taxon>
    </lineage>
</organism>
<evidence type="ECO:0000313" key="3">
    <source>
        <dbReference type="Proteomes" id="UP000035996"/>
    </source>
</evidence>
<name>A0A0J6D106_9BACL</name>
<dbReference type="AlphaFoldDB" id="A0A0J6D106"/>
<comment type="caution">
    <text evidence="2">The sequence shown here is derived from an EMBL/GenBank/DDBJ whole genome shotgun (WGS) entry which is preliminary data.</text>
</comment>
<dbReference type="Proteomes" id="UP000035996">
    <property type="component" value="Unassembled WGS sequence"/>
</dbReference>
<protein>
    <recommendedName>
        <fullName evidence="1">N-acetyltransferase domain-containing protein</fullName>
    </recommendedName>
</protein>
<dbReference type="CDD" id="cd04301">
    <property type="entry name" value="NAT_SF"/>
    <property type="match status" value="1"/>
</dbReference>
<dbReference type="Pfam" id="PF00583">
    <property type="entry name" value="Acetyltransf_1"/>
    <property type="match status" value="1"/>
</dbReference>
<dbReference type="InterPro" id="IPR016181">
    <property type="entry name" value="Acyl_CoA_acyltransferase"/>
</dbReference>
<evidence type="ECO:0000313" key="2">
    <source>
        <dbReference type="EMBL" id="KMM37934.1"/>
    </source>
</evidence>
<evidence type="ECO:0000259" key="1">
    <source>
        <dbReference type="PROSITE" id="PS51186"/>
    </source>
</evidence>
<sequence>MNTELKRLNSTNIEESTKLYIDVFNGEPWYDGWELEDARERLEDIFNIPNFIGIGIYDDKEELIGFLLGYTEKWLSSNHFYLNEMCVKTDLQSKGIGSKLLKELENIYEEKNISRIYLLTARAGQAEAFYKRSNFYVSPKMIMMSKRLDFS</sequence>
<keyword evidence="3" id="KW-1185">Reference proteome</keyword>
<reference evidence="2" key="1">
    <citation type="submission" date="2015-06" db="EMBL/GenBank/DDBJ databases">
        <authorList>
            <person name="Liu B."/>
            <person name="Wang J."/>
            <person name="Zhu Y."/>
            <person name="Liu G."/>
            <person name="Chen Q."/>
            <person name="Zheng C."/>
            <person name="Che J."/>
            <person name="Ge C."/>
            <person name="Shi H."/>
            <person name="Pan Z."/>
            <person name="Liu X."/>
        </authorList>
    </citation>
    <scope>NUCLEOTIDE SEQUENCE [LARGE SCALE GENOMIC DNA]</scope>
    <source>
        <strain evidence="2">DSM 16346</strain>
    </source>
</reference>
<dbReference type="EMBL" id="LELK01000001">
    <property type="protein sequence ID" value="KMM37934.1"/>
    <property type="molecule type" value="Genomic_DNA"/>
</dbReference>
<gene>
    <name evidence="2" type="ORF">AB986_00945</name>
</gene>
<dbReference type="Gene3D" id="3.40.630.30">
    <property type="match status" value="1"/>
</dbReference>
<accession>A0A0J6D106</accession>
<proteinExistence type="predicted"/>
<dbReference type="PROSITE" id="PS51186">
    <property type="entry name" value="GNAT"/>
    <property type="match status" value="1"/>
</dbReference>